<proteinExistence type="predicted"/>
<protein>
    <submittedName>
        <fullName evidence="2">Uncharacterized protein</fullName>
    </submittedName>
</protein>
<evidence type="ECO:0000313" key="3">
    <source>
        <dbReference type="Proteomes" id="UP000077115"/>
    </source>
</evidence>
<sequence length="128" mass="14389">MKPTFVYAWCTLCTILATIEARPVQQERCGPLPDLKWNSPLLHLQNSKLLSFEYGQKQSRLQDTSVPSHASRNCGILHHEICSLGMECDVDADCQSFKCQHGTCSDDALSNSHTYSSLYGMQSLDYQD</sequence>
<feature type="signal peptide" evidence="1">
    <location>
        <begin position="1"/>
        <end position="21"/>
    </location>
</feature>
<reference evidence="2 3" key="2">
    <citation type="submission" date="2016-05" db="EMBL/GenBank/DDBJ databases">
        <title>Lineage-specific infection strategies underlie the spectrum of fungal disease in amphibians.</title>
        <authorList>
            <person name="Cuomo C.A."/>
            <person name="Farrer R.A."/>
            <person name="James T."/>
            <person name="Longcore J."/>
            <person name="Birren B."/>
        </authorList>
    </citation>
    <scope>NUCLEOTIDE SEQUENCE [LARGE SCALE GENOMIC DNA]</scope>
    <source>
        <strain evidence="2 3">JEL423</strain>
    </source>
</reference>
<gene>
    <name evidence="2" type="ORF">BDEG_25725</name>
</gene>
<reference evidence="2 3" key="1">
    <citation type="submission" date="2006-10" db="EMBL/GenBank/DDBJ databases">
        <title>The Genome Sequence of Batrachochytrium dendrobatidis JEL423.</title>
        <authorList>
            <consortium name="The Broad Institute Genome Sequencing Platform"/>
            <person name="Birren B."/>
            <person name="Lander E."/>
            <person name="Galagan J."/>
            <person name="Cuomo C."/>
            <person name="Devon K."/>
            <person name="Jaffe D."/>
            <person name="Butler J."/>
            <person name="Alvarez P."/>
            <person name="Gnerre S."/>
            <person name="Grabherr M."/>
            <person name="Kleber M."/>
            <person name="Mauceli E."/>
            <person name="Brockman W."/>
            <person name="Young S."/>
            <person name="LaButti K."/>
            <person name="Sykes S."/>
            <person name="DeCaprio D."/>
            <person name="Crawford M."/>
            <person name="Koehrsen M."/>
            <person name="Engels R."/>
            <person name="Montgomery P."/>
            <person name="Pearson M."/>
            <person name="Howarth C."/>
            <person name="Larson L."/>
            <person name="White J."/>
            <person name="O'Leary S."/>
            <person name="Kodira C."/>
            <person name="Zeng Q."/>
            <person name="Yandava C."/>
            <person name="Alvarado L."/>
            <person name="Longcore J."/>
            <person name="James T."/>
        </authorList>
    </citation>
    <scope>NUCLEOTIDE SEQUENCE [LARGE SCALE GENOMIC DNA]</scope>
    <source>
        <strain evidence="2 3">JEL423</strain>
    </source>
</reference>
<dbReference type="AlphaFoldDB" id="A0A177WSC3"/>
<organism evidence="2 3">
    <name type="scientific">Batrachochytrium dendrobatidis (strain JEL423)</name>
    <dbReference type="NCBI Taxonomy" id="403673"/>
    <lineage>
        <taxon>Eukaryota</taxon>
        <taxon>Fungi</taxon>
        <taxon>Fungi incertae sedis</taxon>
        <taxon>Chytridiomycota</taxon>
        <taxon>Chytridiomycota incertae sedis</taxon>
        <taxon>Chytridiomycetes</taxon>
        <taxon>Rhizophydiales</taxon>
        <taxon>Rhizophydiales incertae sedis</taxon>
        <taxon>Batrachochytrium</taxon>
    </lineage>
</organism>
<feature type="chain" id="PRO_5008077823" evidence="1">
    <location>
        <begin position="22"/>
        <end position="128"/>
    </location>
</feature>
<accession>A0A177WSC3</accession>
<dbReference type="VEuPathDB" id="FungiDB:BDEG_25725"/>
<name>A0A177WSC3_BATDL</name>
<keyword evidence="1" id="KW-0732">Signal</keyword>
<dbReference type="Proteomes" id="UP000077115">
    <property type="component" value="Unassembled WGS sequence"/>
</dbReference>
<evidence type="ECO:0000313" key="2">
    <source>
        <dbReference type="EMBL" id="OAJ42251.1"/>
    </source>
</evidence>
<dbReference type="EMBL" id="DS022307">
    <property type="protein sequence ID" value="OAJ42251.1"/>
    <property type="molecule type" value="Genomic_DNA"/>
</dbReference>
<evidence type="ECO:0000256" key="1">
    <source>
        <dbReference type="SAM" id="SignalP"/>
    </source>
</evidence>